<organism evidence="4 5">
    <name type="scientific">Trifolium pratense</name>
    <name type="common">Red clover</name>
    <dbReference type="NCBI Taxonomy" id="57577"/>
    <lineage>
        <taxon>Eukaryota</taxon>
        <taxon>Viridiplantae</taxon>
        <taxon>Streptophyta</taxon>
        <taxon>Embryophyta</taxon>
        <taxon>Tracheophyta</taxon>
        <taxon>Spermatophyta</taxon>
        <taxon>Magnoliopsida</taxon>
        <taxon>eudicotyledons</taxon>
        <taxon>Gunneridae</taxon>
        <taxon>Pentapetalae</taxon>
        <taxon>rosids</taxon>
        <taxon>fabids</taxon>
        <taxon>Fabales</taxon>
        <taxon>Fabaceae</taxon>
        <taxon>Papilionoideae</taxon>
        <taxon>50 kb inversion clade</taxon>
        <taxon>NPAAA clade</taxon>
        <taxon>Hologalegina</taxon>
        <taxon>IRL clade</taxon>
        <taxon>Trifolieae</taxon>
        <taxon>Trifolium</taxon>
    </lineage>
</organism>
<dbReference type="InterPro" id="IPR056924">
    <property type="entry name" value="SH3_Tf2-1"/>
</dbReference>
<dbReference type="PANTHER" id="PTHR45835:SF105">
    <property type="entry name" value="INTEGRASE CATALYTIC DOMAIN-CONTAINING PROTEIN"/>
    <property type="match status" value="1"/>
</dbReference>
<reference evidence="4 5" key="2">
    <citation type="journal article" date="2017" name="Front. Plant Sci.">
        <title>Gene Classification and Mining of Molecular Markers Useful in Red Clover (Trifolium pratense) Breeding.</title>
        <authorList>
            <person name="Istvanek J."/>
            <person name="Dluhosova J."/>
            <person name="Dluhos P."/>
            <person name="Patkova L."/>
            <person name="Nedelnik J."/>
            <person name="Repkova J."/>
        </authorList>
    </citation>
    <scope>NUCLEOTIDE SEQUENCE [LARGE SCALE GENOMIC DNA]</scope>
    <source>
        <strain evidence="5">cv. Tatra</strain>
        <tissue evidence="4">Young leaves</tissue>
    </source>
</reference>
<dbReference type="Pfam" id="PF00385">
    <property type="entry name" value="Chromo"/>
    <property type="match status" value="1"/>
</dbReference>
<dbReference type="SUPFAM" id="SSF53098">
    <property type="entry name" value="Ribonuclease H-like"/>
    <property type="match status" value="1"/>
</dbReference>
<dbReference type="InterPro" id="IPR012337">
    <property type="entry name" value="RNaseH-like_sf"/>
</dbReference>
<keyword evidence="1" id="KW-0175">Coiled coil</keyword>
<dbReference type="InterPro" id="IPR001584">
    <property type="entry name" value="Integrase_cat-core"/>
</dbReference>
<sequence length="423" mass="48628">VNSCSICQYNKYNTHSPYGLLQPLPLPEQVWEDISMDFITNLPLTNQKSTIWVVVDRLSKFAHFIALPSTFTAATLAPVFISEIYRLHGAPKTIVSDRDRVFVSQFWRALFKGLGTTLAFSSSYHPQTDGQTEVLNRCLETYLRCFVSEEPKLWLRYLPLAEFWYNTSFHSAIGMTPFEALYGRKPPNMVHYSAGQSTIASLDELLTQKTQILKILKENLLRARNRMIQQANRHRQDHNFAEGDWVYLKLQPYRQNSVHHRTSQKLAKRFYGPFRIIKRIGKVAYQLELPVSSRIHPVFHVSLLKPCQGQPTSQISPIPDPAMFPPISPIPIALLDRRFSAIGKEEFLVQWKGLPSSEASWIDKTEFQHQFPEVNLEDKICLEEVGNVTDTNSKLIAPKENGPFNNIGPSNKRIIKKPKRYED</sequence>
<dbReference type="AlphaFoldDB" id="A0A2K3LS78"/>
<dbReference type="Pfam" id="PF24626">
    <property type="entry name" value="SH3_Tf2-1"/>
    <property type="match status" value="1"/>
</dbReference>
<feature type="compositionally biased region" description="Basic residues" evidence="2">
    <location>
        <begin position="413"/>
        <end position="423"/>
    </location>
</feature>
<dbReference type="InterPro" id="IPR023780">
    <property type="entry name" value="Chromo_domain"/>
</dbReference>
<dbReference type="SUPFAM" id="SSF54160">
    <property type="entry name" value="Chromo domain-like"/>
    <property type="match status" value="1"/>
</dbReference>
<evidence type="ECO:0000259" key="3">
    <source>
        <dbReference type="PROSITE" id="PS50994"/>
    </source>
</evidence>
<feature type="coiled-coil region" evidence="1">
    <location>
        <begin position="206"/>
        <end position="237"/>
    </location>
</feature>
<feature type="region of interest" description="Disordered" evidence="2">
    <location>
        <begin position="399"/>
        <end position="423"/>
    </location>
</feature>
<dbReference type="InterPro" id="IPR036397">
    <property type="entry name" value="RNaseH_sf"/>
</dbReference>
<evidence type="ECO:0000256" key="1">
    <source>
        <dbReference type="SAM" id="Coils"/>
    </source>
</evidence>
<gene>
    <name evidence="4" type="ORF">L195_g037408</name>
</gene>
<evidence type="ECO:0000313" key="4">
    <source>
        <dbReference type="EMBL" id="PNX81390.1"/>
    </source>
</evidence>
<name>A0A2K3LS78_TRIPR</name>
<reference evidence="4 5" key="1">
    <citation type="journal article" date="2014" name="Am. J. Bot.">
        <title>Genome assembly and annotation for red clover (Trifolium pratense; Fabaceae).</title>
        <authorList>
            <person name="Istvanek J."/>
            <person name="Jaros M."/>
            <person name="Krenek A."/>
            <person name="Repkova J."/>
        </authorList>
    </citation>
    <scope>NUCLEOTIDE SEQUENCE [LARGE SCALE GENOMIC DNA]</scope>
    <source>
        <strain evidence="5">cv. Tatra</strain>
        <tissue evidence="4">Young leaves</tissue>
    </source>
</reference>
<dbReference type="GO" id="GO:0015074">
    <property type="term" value="P:DNA integration"/>
    <property type="evidence" value="ECO:0007669"/>
    <property type="project" value="InterPro"/>
</dbReference>
<dbReference type="Pfam" id="PF00665">
    <property type="entry name" value="rve"/>
    <property type="match status" value="1"/>
</dbReference>
<dbReference type="EMBL" id="ASHM01039826">
    <property type="protein sequence ID" value="PNX81390.1"/>
    <property type="molecule type" value="Genomic_DNA"/>
</dbReference>
<evidence type="ECO:0000256" key="2">
    <source>
        <dbReference type="SAM" id="MobiDB-lite"/>
    </source>
</evidence>
<dbReference type="ExpressionAtlas" id="A0A2K3LS78">
    <property type="expression patterns" value="baseline"/>
</dbReference>
<dbReference type="InterPro" id="IPR016197">
    <property type="entry name" value="Chromo-like_dom_sf"/>
</dbReference>
<proteinExistence type="predicted"/>
<evidence type="ECO:0000313" key="5">
    <source>
        <dbReference type="Proteomes" id="UP000236291"/>
    </source>
</evidence>
<dbReference type="PANTHER" id="PTHR45835">
    <property type="entry name" value="YALI0A06105P"/>
    <property type="match status" value="1"/>
</dbReference>
<feature type="non-terminal residue" evidence="4">
    <location>
        <position position="1"/>
    </location>
</feature>
<dbReference type="Gene3D" id="3.30.420.10">
    <property type="entry name" value="Ribonuclease H-like superfamily/Ribonuclease H"/>
    <property type="match status" value="1"/>
</dbReference>
<dbReference type="Gene3D" id="2.40.50.40">
    <property type="match status" value="1"/>
</dbReference>
<dbReference type="GO" id="GO:0003676">
    <property type="term" value="F:nucleic acid binding"/>
    <property type="evidence" value="ECO:0007669"/>
    <property type="project" value="InterPro"/>
</dbReference>
<comment type="caution">
    <text evidence="4">The sequence shown here is derived from an EMBL/GenBank/DDBJ whole genome shotgun (WGS) entry which is preliminary data.</text>
</comment>
<accession>A0A2K3LS78</accession>
<dbReference type="PROSITE" id="PS50994">
    <property type="entry name" value="INTEGRASE"/>
    <property type="match status" value="1"/>
</dbReference>
<feature type="domain" description="Integrase catalytic" evidence="3">
    <location>
        <begin position="21"/>
        <end position="185"/>
    </location>
</feature>
<dbReference type="Proteomes" id="UP000236291">
    <property type="component" value="Unassembled WGS sequence"/>
</dbReference>
<dbReference type="STRING" id="57577.A0A2K3LS78"/>
<protein>
    <submittedName>
        <fullName evidence="4">Transposon Tf2-1 polyprotein</fullName>
    </submittedName>
</protein>